<comment type="subcellular location">
    <subcellularLocation>
        <location evidence="1">Nucleus</location>
    </subcellularLocation>
</comment>
<feature type="region of interest" description="Disordered" evidence="8">
    <location>
        <begin position="261"/>
        <end position="552"/>
    </location>
</feature>
<dbReference type="OrthoDB" id="2155935at2759"/>
<evidence type="ECO:0000256" key="3">
    <source>
        <dbReference type="ARBA" id="ARBA00023125"/>
    </source>
</evidence>
<gene>
    <name evidence="11" type="ORF">PENSTE_c014G10321</name>
</gene>
<keyword evidence="3" id="KW-0238">DNA-binding</keyword>
<feature type="compositionally biased region" description="Basic and acidic residues" evidence="8">
    <location>
        <begin position="525"/>
        <end position="538"/>
    </location>
</feature>
<dbReference type="PANTHER" id="PTHR32235">
    <property type="entry name" value="NON-HOMOLOGOUS END-JOINING FACTOR 1"/>
    <property type="match status" value="1"/>
</dbReference>
<feature type="compositionally biased region" description="Low complexity" evidence="8">
    <location>
        <begin position="333"/>
        <end position="342"/>
    </location>
</feature>
<keyword evidence="12" id="KW-1185">Reference proteome</keyword>
<evidence type="ECO:0000256" key="8">
    <source>
        <dbReference type="SAM" id="MobiDB-lite"/>
    </source>
</evidence>
<name>A0A1V6T1A2_9EURO</name>
<feature type="compositionally biased region" description="Polar residues" evidence="8">
    <location>
        <begin position="360"/>
        <end position="388"/>
    </location>
</feature>
<dbReference type="EMBL" id="MLKD01000014">
    <property type="protein sequence ID" value="OQE20002.1"/>
    <property type="molecule type" value="Genomic_DNA"/>
</dbReference>
<keyword evidence="4" id="KW-0234">DNA repair</keyword>
<feature type="compositionally biased region" description="Pro residues" evidence="8">
    <location>
        <begin position="414"/>
        <end position="425"/>
    </location>
</feature>
<dbReference type="Proteomes" id="UP000191285">
    <property type="component" value="Unassembled WGS sequence"/>
</dbReference>
<evidence type="ECO:0000256" key="6">
    <source>
        <dbReference type="ARBA" id="ARBA00025747"/>
    </source>
</evidence>
<evidence type="ECO:0000313" key="12">
    <source>
        <dbReference type="Proteomes" id="UP000191285"/>
    </source>
</evidence>
<evidence type="ECO:0000259" key="10">
    <source>
        <dbReference type="Pfam" id="PF21928"/>
    </source>
</evidence>
<evidence type="ECO:0000256" key="2">
    <source>
        <dbReference type="ARBA" id="ARBA00022763"/>
    </source>
</evidence>
<comment type="similarity">
    <text evidence="6">Belongs to the XRCC4-XLF family. XLF subfamily.</text>
</comment>
<evidence type="ECO:0000256" key="4">
    <source>
        <dbReference type="ARBA" id="ARBA00023204"/>
    </source>
</evidence>
<evidence type="ECO:0000256" key="1">
    <source>
        <dbReference type="ARBA" id="ARBA00004123"/>
    </source>
</evidence>
<dbReference type="Pfam" id="PF21928">
    <property type="entry name" value="XLF_CC"/>
    <property type="match status" value="1"/>
</dbReference>
<comment type="caution">
    <text evidence="11">The sequence shown here is derived from an EMBL/GenBank/DDBJ whole genome shotgun (WGS) entry which is preliminary data.</text>
</comment>
<sequence>MSSRWRKLPIQSDNLPSLPSLLFQYTWTRKGYEFYMTDLTSIWSEQLSHKDVLDRAEQGSTTIDPSEGDDQLDLLLTKIGEALGGSNGKPTINSGSRPDSIAINISAKLPAPLRPLNWSLYLAKGSTASLTNLIILPLLKDEAAWESRQQMLLDQLRQKDWVLSKVFDRIEALGIEMGSIFPSAANIRSAKKGDTRSELAKVIKGVAPFDEQAWLAQSKGSSDSSSVASDISHELFGSKNKRSMVDLNTVRDNWWTQLDESSTLASQKGTGLPPKGSDARKPNPSPVKGSITQEVKHTDPDLDDGEVTAGTTDSEFERPESPPRGRATVSNIKKSSPSSKPKLSQQRSPARVQANKDNESTASESEPDLDSSSTPQKFKPTNTVSKPDSTGKPPKKALGRLGVIGGKKKQVKEPSPPKAPTPEPPTQIQESEPHPEKSPIQSPSPAKVKKPSKLGVVGGKKKAKRQETPPLEPPATSSTHRSPTKSPQHDEVTPEKIVKHPSPKKEKSTEPPAVEPPQAPETEEEKTSRRREELKRQLETQSKAPAKKKRRF</sequence>
<proteinExistence type="inferred from homology"/>
<dbReference type="GO" id="GO:0045027">
    <property type="term" value="F:DNA end binding"/>
    <property type="evidence" value="ECO:0007669"/>
    <property type="project" value="TreeGrafter"/>
</dbReference>
<evidence type="ECO:0000313" key="11">
    <source>
        <dbReference type="EMBL" id="OQE20002.1"/>
    </source>
</evidence>
<evidence type="ECO:0000259" key="9">
    <source>
        <dbReference type="Pfam" id="PF09302"/>
    </source>
</evidence>
<dbReference type="AlphaFoldDB" id="A0A1V6T1A2"/>
<organism evidence="11 12">
    <name type="scientific">Penicillium steckii</name>
    <dbReference type="NCBI Taxonomy" id="303698"/>
    <lineage>
        <taxon>Eukaryota</taxon>
        <taxon>Fungi</taxon>
        <taxon>Dikarya</taxon>
        <taxon>Ascomycota</taxon>
        <taxon>Pezizomycotina</taxon>
        <taxon>Eurotiomycetes</taxon>
        <taxon>Eurotiomycetidae</taxon>
        <taxon>Eurotiales</taxon>
        <taxon>Aspergillaceae</taxon>
        <taxon>Penicillium</taxon>
    </lineage>
</organism>
<dbReference type="CDD" id="cd22285">
    <property type="entry name" value="HD_XLF_N"/>
    <property type="match status" value="1"/>
</dbReference>
<dbReference type="PANTHER" id="PTHR32235:SF1">
    <property type="entry name" value="NON-HOMOLOGOUS END-JOINING FACTOR 1"/>
    <property type="match status" value="1"/>
</dbReference>
<feature type="compositionally biased region" description="Basic and acidic residues" evidence="8">
    <location>
        <begin position="487"/>
        <end position="509"/>
    </location>
</feature>
<keyword evidence="2" id="KW-0227">DNA damage</keyword>
<dbReference type="GO" id="GO:0032807">
    <property type="term" value="C:DNA ligase IV complex"/>
    <property type="evidence" value="ECO:0007669"/>
    <property type="project" value="TreeGrafter"/>
</dbReference>
<dbReference type="InterPro" id="IPR053829">
    <property type="entry name" value="XLF-like_CC"/>
</dbReference>
<dbReference type="InterPro" id="IPR038051">
    <property type="entry name" value="XRCC4-like_N_sf"/>
</dbReference>
<protein>
    <recommendedName>
        <fullName evidence="7">Non-homologous end-joining factor 1</fullName>
    </recommendedName>
</protein>
<keyword evidence="5" id="KW-0539">Nucleus</keyword>
<dbReference type="STRING" id="303698.A0A1V6T1A2"/>
<accession>A0A1V6T1A2</accession>
<dbReference type="Pfam" id="PF09302">
    <property type="entry name" value="XLF"/>
    <property type="match status" value="1"/>
</dbReference>
<dbReference type="InterPro" id="IPR052287">
    <property type="entry name" value="NHEJ_factor"/>
</dbReference>
<evidence type="ECO:0000256" key="7">
    <source>
        <dbReference type="ARBA" id="ARBA00044529"/>
    </source>
</evidence>
<reference evidence="12" key="1">
    <citation type="journal article" date="2017" name="Nat. Microbiol.">
        <title>Global analysis of biosynthetic gene clusters reveals vast potential of secondary metabolite production in Penicillium species.</title>
        <authorList>
            <person name="Nielsen J.C."/>
            <person name="Grijseels S."/>
            <person name="Prigent S."/>
            <person name="Ji B."/>
            <person name="Dainat J."/>
            <person name="Nielsen K.F."/>
            <person name="Frisvad J.C."/>
            <person name="Workman M."/>
            <person name="Nielsen J."/>
        </authorList>
    </citation>
    <scope>NUCLEOTIDE SEQUENCE [LARGE SCALE GENOMIC DNA]</scope>
    <source>
        <strain evidence="12">IBT 24891</strain>
    </source>
</reference>
<dbReference type="GO" id="GO:0006303">
    <property type="term" value="P:double-strand break repair via nonhomologous end joining"/>
    <property type="evidence" value="ECO:0007669"/>
    <property type="project" value="UniProtKB-ARBA"/>
</dbReference>
<evidence type="ECO:0000256" key="5">
    <source>
        <dbReference type="ARBA" id="ARBA00023242"/>
    </source>
</evidence>
<feature type="domain" description="XLF-like N-terminal" evidence="9">
    <location>
        <begin position="4"/>
        <end position="123"/>
    </location>
</feature>
<dbReference type="InterPro" id="IPR015381">
    <property type="entry name" value="XLF-like_N"/>
</dbReference>
<feature type="domain" description="XLF-like coiled-coil region" evidence="10">
    <location>
        <begin position="128"/>
        <end position="177"/>
    </location>
</feature>
<feature type="compositionally biased region" description="Polar residues" evidence="8">
    <location>
        <begin position="475"/>
        <end position="486"/>
    </location>
</feature>
<dbReference type="Gene3D" id="2.170.210.10">
    <property type="entry name" value="DNA double-strand break repair and VJ recombination XRCC4, N-terminal"/>
    <property type="match status" value="1"/>
</dbReference>